<reference evidence="1" key="1">
    <citation type="journal article" date="2014" name="Int. J. Syst. Evol. Microbiol.">
        <title>Complete genome sequence of Corynebacterium casei LMG S-19264T (=DSM 44701T), isolated from a smear-ripened cheese.</title>
        <authorList>
            <consortium name="US DOE Joint Genome Institute (JGI-PGF)"/>
            <person name="Walter F."/>
            <person name="Albersmeier A."/>
            <person name="Kalinowski J."/>
            <person name="Ruckert C."/>
        </authorList>
    </citation>
    <scope>NUCLEOTIDE SEQUENCE</scope>
    <source>
        <strain evidence="1">JCM 3086</strain>
    </source>
</reference>
<organism evidence="1 2">
    <name type="scientific">Streptomyces brasiliensis</name>
    <dbReference type="NCBI Taxonomy" id="1954"/>
    <lineage>
        <taxon>Bacteria</taxon>
        <taxon>Bacillati</taxon>
        <taxon>Actinomycetota</taxon>
        <taxon>Actinomycetes</taxon>
        <taxon>Kitasatosporales</taxon>
        <taxon>Streptomycetaceae</taxon>
        <taxon>Streptomyces</taxon>
    </lineage>
</organism>
<reference evidence="1" key="2">
    <citation type="submission" date="2020-09" db="EMBL/GenBank/DDBJ databases">
        <authorList>
            <person name="Sun Q."/>
            <person name="Ohkuma M."/>
        </authorList>
    </citation>
    <scope>NUCLEOTIDE SEQUENCE</scope>
    <source>
        <strain evidence="1">JCM 3086</strain>
    </source>
</reference>
<proteinExistence type="predicted"/>
<comment type="caution">
    <text evidence="1">The sequence shown here is derived from an EMBL/GenBank/DDBJ whole genome shotgun (WGS) entry which is preliminary data.</text>
</comment>
<keyword evidence="2" id="KW-1185">Reference proteome</keyword>
<protein>
    <submittedName>
        <fullName evidence="1">Uncharacterized protein</fullName>
    </submittedName>
</protein>
<evidence type="ECO:0000313" key="2">
    <source>
        <dbReference type="Proteomes" id="UP000657574"/>
    </source>
</evidence>
<name>A0A917P2Q1_9ACTN</name>
<dbReference type="Proteomes" id="UP000657574">
    <property type="component" value="Unassembled WGS sequence"/>
</dbReference>
<gene>
    <name evidence="1" type="ORF">GCM10010121_078450</name>
</gene>
<dbReference type="AlphaFoldDB" id="A0A917P2Q1"/>
<dbReference type="EMBL" id="BMQA01000050">
    <property type="protein sequence ID" value="GGJ56171.1"/>
    <property type="molecule type" value="Genomic_DNA"/>
</dbReference>
<sequence>MALGLGCPNSEMDRLWAEIVTRAPHHYEAHFSALERWCAKWRGLQRLAFDFAERAAAQGPPGSLLTALPLIAHVEHDESDDTEADRTPEMCARVDAAIADARTRACPNCGTCRRTTSTCRTGTRRA</sequence>
<accession>A0A917P2Q1</accession>
<evidence type="ECO:0000313" key="1">
    <source>
        <dbReference type="EMBL" id="GGJ56171.1"/>
    </source>
</evidence>